<evidence type="ECO:0000256" key="4">
    <source>
        <dbReference type="ARBA" id="ARBA00022989"/>
    </source>
</evidence>
<dbReference type="Proteomes" id="UP000476009">
    <property type="component" value="Unassembled WGS sequence"/>
</dbReference>
<evidence type="ECO:0000256" key="6">
    <source>
        <dbReference type="ARBA" id="ARBA00023136"/>
    </source>
</evidence>
<dbReference type="RefSeq" id="WP_214118519.1">
    <property type="nucleotide sequence ID" value="NZ_CP176583.1"/>
</dbReference>
<evidence type="ECO:0000256" key="2">
    <source>
        <dbReference type="ARBA" id="ARBA00022475"/>
    </source>
</evidence>
<keyword evidence="7 8" id="KW-0464">Manganese</keyword>
<gene>
    <name evidence="8" type="primary">mntP</name>
    <name evidence="9" type="ORF">A9458_02620</name>
</gene>
<protein>
    <recommendedName>
        <fullName evidence="8">Putative manganese efflux pump MntP</fullName>
    </recommendedName>
</protein>
<evidence type="ECO:0000313" key="9">
    <source>
        <dbReference type="EMBL" id="EAK9993745.1"/>
    </source>
</evidence>
<feature type="transmembrane region" description="Helical" evidence="8">
    <location>
        <begin position="6"/>
        <end position="23"/>
    </location>
</feature>
<dbReference type="InterPro" id="IPR022929">
    <property type="entry name" value="Put_MntP"/>
</dbReference>
<dbReference type="GO" id="GO:0005384">
    <property type="term" value="F:manganese ion transmembrane transporter activity"/>
    <property type="evidence" value="ECO:0007669"/>
    <property type="project" value="UniProtKB-UniRule"/>
</dbReference>
<accession>A0A5M0ZIP1</accession>
<evidence type="ECO:0000256" key="8">
    <source>
        <dbReference type="HAMAP-Rule" id="MF_01521"/>
    </source>
</evidence>
<dbReference type="PANTHER" id="PTHR35529:SF1">
    <property type="entry name" value="MANGANESE EFFLUX PUMP MNTP-RELATED"/>
    <property type="match status" value="1"/>
</dbReference>
<name>A0A5M0ZIP1_CAMLA</name>
<comment type="similarity">
    <text evidence="8">Belongs to the MntP (TC 9.B.29) family.</text>
</comment>
<dbReference type="PANTHER" id="PTHR35529">
    <property type="entry name" value="MANGANESE EFFLUX PUMP MNTP-RELATED"/>
    <property type="match status" value="1"/>
</dbReference>
<dbReference type="InterPro" id="IPR003810">
    <property type="entry name" value="Mntp/YtaF"/>
</dbReference>
<keyword evidence="3 8" id="KW-0812">Transmembrane</keyword>
<feature type="transmembrane region" description="Helical" evidence="8">
    <location>
        <begin position="35"/>
        <end position="56"/>
    </location>
</feature>
<evidence type="ECO:0000256" key="5">
    <source>
        <dbReference type="ARBA" id="ARBA00023065"/>
    </source>
</evidence>
<keyword evidence="5 8" id="KW-0406">Ion transport</keyword>
<dbReference type="Pfam" id="PF02659">
    <property type="entry name" value="Mntp"/>
    <property type="match status" value="1"/>
</dbReference>
<dbReference type="EMBL" id="AACKNS010000002">
    <property type="protein sequence ID" value="EAK9993745.1"/>
    <property type="molecule type" value="Genomic_DNA"/>
</dbReference>
<dbReference type="GO" id="GO:0005886">
    <property type="term" value="C:plasma membrane"/>
    <property type="evidence" value="ECO:0007669"/>
    <property type="project" value="UniProtKB-SubCell"/>
</dbReference>
<sequence>MDILSLIVLSFALAADAFAVSLCKGFSAKKLKLKHYLIVGLYFGGFQALMPAIGYILGSSFGSFVEKIDHWIAFILLSIIGGKMIQESFKKDSCKENSNLFDFKTMIALAIATSIDALAVGVSFAFLKVDLFIALLCIGAITFIMCILALKIGSKFGTYLKSKAEFLGGTILILLAVKILFEHLS</sequence>
<comment type="caution">
    <text evidence="9">The sequence shown here is derived from an EMBL/GenBank/DDBJ whole genome shotgun (WGS) entry which is preliminary data.</text>
</comment>
<feature type="transmembrane region" description="Helical" evidence="8">
    <location>
        <begin position="164"/>
        <end position="181"/>
    </location>
</feature>
<dbReference type="AlphaFoldDB" id="A0A5M0ZIP1"/>
<evidence type="ECO:0000256" key="3">
    <source>
        <dbReference type="ARBA" id="ARBA00022692"/>
    </source>
</evidence>
<dbReference type="HAMAP" id="MF_01521">
    <property type="entry name" value="MntP_pump"/>
    <property type="match status" value="1"/>
</dbReference>
<feature type="transmembrane region" description="Helical" evidence="8">
    <location>
        <begin position="106"/>
        <end position="126"/>
    </location>
</feature>
<keyword evidence="6 8" id="KW-0472">Membrane</keyword>
<evidence type="ECO:0000313" key="10">
    <source>
        <dbReference type="Proteomes" id="UP000476009"/>
    </source>
</evidence>
<comment type="function">
    <text evidence="8">Probably functions as a manganese efflux pump.</text>
</comment>
<keyword evidence="2 8" id="KW-1003">Cell membrane</keyword>
<feature type="transmembrane region" description="Helical" evidence="8">
    <location>
        <begin position="68"/>
        <end position="85"/>
    </location>
</feature>
<evidence type="ECO:0000256" key="7">
    <source>
        <dbReference type="ARBA" id="ARBA00023211"/>
    </source>
</evidence>
<evidence type="ECO:0000256" key="1">
    <source>
        <dbReference type="ARBA" id="ARBA00022448"/>
    </source>
</evidence>
<proteinExistence type="inferred from homology"/>
<keyword evidence="1 8" id="KW-0813">Transport</keyword>
<comment type="subcellular location">
    <subcellularLocation>
        <location evidence="8">Cell membrane</location>
        <topology evidence="8">Multi-pass membrane protein</topology>
    </subcellularLocation>
</comment>
<reference evidence="9 10" key="1">
    <citation type="submission" date="2018-05" db="EMBL/GenBank/DDBJ databases">
        <authorList>
            <consortium name="PulseNet: The National Subtyping Network for Foodborne Disease Surveillance"/>
            <person name="Tarr C.L."/>
            <person name="Trees E."/>
            <person name="Katz L.S."/>
            <person name="Carleton-Romer H.A."/>
            <person name="Stroika S."/>
            <person name="Kucerova Z."/>
            <person name="Roache K.F."/>
            <person name="Sabol A.L."/>
            <person name="Besser J."/>
            <person name="Gerner-Smidt P."/>
        </authorList>
    </citation>
    <scope>NUCLEOTIDE SEQUENCE [LARGE SCALE GENOMIC DNA]</scope>
    <source>
        <strain evidence="9 10">D5625</strain>
    </source>
</reference>
<feature type="transmembrane region" description="Helical" evidence="8">
    <location>
        <begin position="132"/>
        <end position="152"/>
    </location>
</feature>
<keyword evidence="4 8" id="KW-1133">Transmembrane helix</keyword>
<organism evidence="9 10">
    <name type="scientific">Campylobacter lari</name>
    <dbReference type="NCBI Taxonomy" id="201"/>
    <lineage>
        <taxon>Bacteria</taxon>
        <taxon>Pseudomonadati</taxon>
        <taxon>Campylobacterota</taxon>
        <taxon>Epsilonproteobacteria</taxon>
        <taxon>Campylobacterales</taxon>
        <taxon>Campylobacteraceae</taxon>
        <taxon>Campylobacter</taxon>
    </lineage>
</organism>